<dbReference type="Gene3D" id="3.40.50.150">
    <property type="entry name" value="Vaccinia Virus protein VP39"/>
    <property type="match status" value="1"/>
</dbReference>
<name>A0A2S9TJG7_9BACT</name>
<dbReference type="InterPro" id="IPR029063">
    <property type="entry name" value="SAM-dependent_MTases_sf"/>
</dbReference>
<gene>
    <name evidence="2" type="ORF">CJ670_01255</name>
</gene>
<evidence type="ECO:0000313" key="3">
    <source>
        <dbReference type="Proteomes" id="UP000239151"/>
    </source>
</evidence>
<dbReference type="PANTHER" id="PTHR39963">
    <property type="entry name" value="SLL0983 PROTEIN"/>
    <property type="match status" value="1"/>
</dbReference>
<protein>
    <recommendedName>
        <fullName evidence="1">MnmC-like methyltransferase domain-containing protein</fullName>
    </recommendedName>
</protein>
<sequence length="256" mass="30499">MKFRKLNLIEDKLVTTSDGSHTLFSLKYNQHFHNTEDGGLSEALHKHIIPAFTYFQDKKELNILDICFGLGYNTFATIYYILKNNLDIKINIYSPEFDFDLIKSLKDFTFPKEFEEFKNIINELSNNQKYEDEKIKIEIFIGDARKYIRTFPKNFFDIVYQDAFSSDVNKELWTKEYFLDIYKICKKNTIITTYAISTNIRLSMYEAGFFIYESRPTKRKITLAFKQEQMIIGKYIDMELKKIRNKESKALFDSFI</sequence>
<evidence type="ECO:0000313" key="2">
    <source>
        <dbReference type="EMBL" id="PRM98989.1"/>
    </source>
</evidence>
<organism evidence="2 3">
    <name type="scientific">Aliarcobacter cryaerophilus</name>
    <dbReference type="NCBI Taxonomy" id="28198"/>
    <lineage>
        <taxon>Bacteria</taxon>
        <taxon>Pseudomonadati</taxon>
        <taxon>Campylobacterota</taxon>
        <taxon>Epsilonproteobacteria</taxon>
        <taxon>Campylobacterales</taxon>
        <taxon>Arcobacteraceae</taxon>
        <taxon>Aliarcobacter</taxon>
    </lineage>
</organism>
<feature type="domain" description="MnmC-like methyltransferase" evidence="1">
    <location>
        <begin position="126"/>
        <end position="226"/>
    </location>
</feature>
<dbReference type="GO" id="GO:0016645">
    <property type="term" value="F:oxidoreductase activity, acting on the CH-NH group of donors"/>
    <property type="evidence" value="ECO:0007669"/>
    <property type="project" value="InterPro"/>
</dbReference>
<dbReference type="SUPFAM" id="SSF53335">
    <property type="entry name" value="S-adenosyl-L-methionine-dependent methyltransferases"/>
    <property type="match status" value="1"/>
</dbReference>
<comment type="caution">
    <text evidence="2">The sequence shown here is derived from an EMBL/GenBank/DDBJ whole genome shotgun (WGS) entry which is preliminary data.</text>
</comment>
<evidence type="ECO:0000259" key="1">
    <source>
        <dbReference type="Pfam" id="PF05430"/>
    </source>
</evidence>
<proteinExistence type="predicted"/>
<accession>A0A2S9TJG7</accession>
<dbReference type="Proteomes" id="UP000239151">
    <property type="component" value="Unassembled WGS sequence"/>
</dbReference>
<dbReference type="AlphaFoldDB" id="A0A2S9TJG7"/>
<dbReference type="Pfam" id="PF05430">
    <property type="entry name" value="Methyltransf_30"/>
    <property type="match status" value="1"/>
</dbReference>
<dbReference type="EMBL" id="NXGI01000002">
    <property type="protein sequence ID" value="PRM98989.1"/>
    <property type="molecule type" value="Genomic_DNA"/>
</dbReference>
<dbReference type="InterPro" id="IPR008471">
    <property type="entry name" value="MnmC-like_methylTransf"/>
</dbReference>
<reference evidence="2 3" key="1">
    <citation type="submission" date="2017-09" db="EMBL/GenBank/DDBJ databases">
        <title>Reassesment of A. cryaerophilus.</title>
        <authorList>
            <person name="Perez-Cataluna A."/>
            <person name="Collado L."/>
            <person name="Salgado O."/>
            <person name="Lefinanco V."/>
            <person name="Figueras M.J."/>
        </authorList>
    </citation>
    <scope>NUCLEOTIDE SEQUENCE [LARGE SCALE GENOMIC DNA]</scope>
    <source>
        <strain evidence="2 3">LMG 9065</strain>
    </source>
</reference>
<dbReference type="PANTHER" id="PTHR39963:SF1">
    <property type="entry name" value="MNMC-LIKE METHYLTRANSFERASE DOMAIN-CONTAINING PROTEIN"/>
    <property type="match status" value="1"/>
</dbReference>